<evidence type="ECO:0000256" key="1">
    <source>
        <dbReference type="ARBA" id="ARBA00022729"/>
    </source>
</evidence>
<name>A0A128F862_9GAMM</name>
<evidence type="ECO:0000313" key="4">
    <source>
        <dbReference type="EMBL" id="CZF82481.1"/>
    </source>
</evidence>
<organism evidence="4 5">
    <name type="scientific">Grimontia celer</name>
    <dbReference type="NCBI Taxonomy" id="1796497"/>
    <lineage>
        <taxon>Bacteria</taxon>
        <taxon>Pseudomonadati</taxon>
        <taxon>Pseudomonadota</taxon>
        <taxon>Gammaproteobacteria</taxon>
        <taxon>Vibrionales</taxon>
        <taxon>Vibrionaceae</taxon>
        <taxon>Grimontia</taxon>
    </lineage>
</organism>
<dbReference type="InterPro" id="IPR011250">
    <property type="entry name" value="OMP/PagP_B-barrel"/>
</dbReference>
<accession>A0A128F862</accession>
<dbReference type="RefSeq" id="WP_062664732.1">
    <property type="nucleotide sequence ID" value="NZ_FIZX01000002.1"/>
</dbReference>
<dbReference type="AlphaFoldDB" id="A0A128F862"/>
<dbReference type="Gene3D" id="2.40.160.20">
    <property type="match status" value="1"/>
</dbReference>
<keyword evidence="5" id="KW-1185">Reference proteome</keyword>
<proteinExistence type="predicted"/>
<dbReference type="InterPro" id="IPR027385">
    <property type="entry name" value="Beta-barrel_OMP"/>
</dbReference>
<protein>
    <recommendedName>
        <fullName evidence="3">Outer membrane protein beta-barrel domain-containing protein</fullName>
    </recommendedName>
</protein>
<evidence type="ECO:0000313" key="5">
    <source>
        <dbReference type="Proteomes" id="UP000071641"/>
    </source>
</evidence>
<evidence type="ECO:0000256" key="2">
    <source>
        <dbReference type="SAM" id="SignalP"/>
    </source>
</evidence>
<evidence type="ECO:0000259" key="3">
    <source>
        <dbReference type="Pfam" id="PF13505"/>
    </source>
</evidence>
<reference evidence="5" key="1">
    <citation type="submission" date="2016-02" db="EMBL/GenBank/DDBJ databases">
        <authorList>
            <person name="Rodrigo-Torres Lidia"/>
            <person name="Arahal R.David."/>
        </authorList>
    </citation>
    <scope>NUCLEOTIDE SEQUENCE [LARGE SCALE GENOMIC DNA]</scope>
    <source>
        <strain evidence="5">CECT 9029</strain>
    </source>
</reference>
<dbReference type="Proteomes" id="UP000071641">
    <property type="component" value="Unassembled WGS sequence"/>
</dbReference>
<sequence length="179" mass="20130">MKRLFVALLLFSCHSFADNYFYAGSSLSVYDDTELQYNDLKVDENNAFGLSGFVGYGLEISTGMELGLEVEYQHFGKADFAQDVFMDGEAYYFNLRPKWVEPGNNLYSALILGVGGIKAQTDIYGVSRSQTELAYQAGFELGYMFDQLDVGIGYRYQTGDFNDVDLTIQGVLLTARYNF</sequence>
<feature type="chain" id="PRO_5007282173" description="Outer membrane protein beta-barrel domain-containing protein" evidence="2">
    <location>
        <begin position="18"/>
        <end position="179"/>
    </location>
</feature>
<gene>
    <name evidence="4" type="ORF">GCE9029_03256</name>
</gene>
<dbReference type="Pfam" id="PF13505">
    <property type="entry name" value="OMP_b-brl"/>
    <property type="match status" value="1"/>
</dbReference>
<dbReference type="EMBL" id="FIZX01000002">
    <property type="protein sequence ID" value="CZF82481.1"/>
    <property type="molecule type" value="Genomic_DNA"/>
</dbReference>
<feature type="signal peptide" evidence="2">
    <location>
        <begin position="1"/>
        <end position="17"/>
    </location>
</feature>
<keyword evidence="1 2" id="KW-0732">Signal</keyword>
<feature type="domain" description="Outer membrane protein beta-barrel" evidence="3">
    <location>
        <begin position="5"/>
        <end position="179"/>
    </location>
</feature>
<dbReference type="STRING" id="1796497.GCE9029_03256"/>
<dbReference type="SUPFAM" id="SSF56925">
    <property type="entry name" value="OMPA-like"/>
    <property type="match status" value="1"/>
</dbReference>
<dbReference type="OrthoDB" id="5875799at2"/>